<dbReference type="EMBL" id="LSSL01002580">
    <property type="protein sequence ID" value="OLY81325.1"/>
    <property type="molecule type" value="Genomic_DNA"/>
</dbReference>
<gene>
    <name evidence="1" type="ORF">AYI68_g4574</name>
</gene>
<protein>
    <submittedName>
        <fullName evidence="1">Uncharacterized protein</fullName>
    </submittedName>
</protein>
<comment type="caution">
    <text evidence="1">The sequence shown here is derived from an EMBL/GenBank/DDBJ whole genome shotgun (WGS) entry which is preliminary data.</text>
</comment>
<proteinExistence type="predicted"/>
<name>A0A1R0GWV8_9FUNG</name>
<dbReference type="Proteomes" id="UP000187455">
    <property type="component" value="Unassembled WGS sequence"/>
</dbReference>
<evidence type="ECO:0000313" key="2">
    <source>
        <dbReference type="Proteomes" id="UP000187455"/>
    </source>
</evidence>
<reference evidence="1 2" key="1">
    <citation type="journal article" date="2016" name="Mol. Biol. Evol.">
        <title>Genome-Wide Survey of Gut Fungi (Harpellales) Reveals the First Horizontally Transferred Ubiquitin Gene from a Mosquito Host.</title>
        <authorList>
            <person name="Wang Y."/>
            <person name="White M.M."/>
            <person name="Kvist S."/>
            <person name="Moncalvo J.M."/>
        </authorList>
    </citation>
    <scope>NUCLEOTIDE SEQUENCE [LARGE SCALE GENOMIC DNA]</scope>
    <source>
        <strain evidence="1 2">ALG-7-W6</strain>
    </source>
</reference>
<keyword evidence="2" id="KW-1185">Reference proteome</keyword>
<evidence type="ECO:0000313" key="1">
    <source>
        <dbReference type="EMBL" id="OLY81325.1"/>
    </source>
</evidence>
<accession>A0A1R0GWV8</accession>
<dbReference type="AlphaFoldDB" id="A0A1R0GWV8"/>
<sequence length="109" mass="12101">MKIRKVKYRKTNTLSTLYSSAGLPAAYLRKKSAIYQPKDNPGVASCMFMTQVTCSHGLSSLSTNNSSLNLLSSQSEPTSNRINKIRHLSKSGFDRHGFPTNSCWTLRSV</sequence>
<organism evidence="1 2">
    <name type="scientific">Smittium mucronatum</name>
    <dbReference type="NCBI Taxonomy" id="133383"/>
    <lineage>
        <taxon>Eukaryota</taxon>
        <taxon>Fungi</taxon>
        <taxon>Fungi incertae sedis</taxon>
        <taxon>Zoopagomycota</taxon>
        <taxon>Kickxellomycotina</taxon>
        <taxon>Harpellomycetes</taxon>
        <taxon>Harpellales</taxon>
        <taxon>Legeriomycetaceae</taxon>
        <taxon>Smittium</taxon>
    </lineage>
</organism>